<dbReference type="eggNOG" id="COG3064">
    <property type="taxonomic scope" value="Bacteria"/>
</dbReference>
<accession>G2E681</accession>
<proteinExistence type="predicted"/>
<sequence length="400" mass="44946">MNSERRLAALVLYGLLLVLGVGGVLWFFDNFERRAIQIPVGYSAEARRNPWLAFERYLRRSGIQVESVAGRAPLNDPQSTTDTLVVRGLGPLNATRRAALRRWMEEGGHLIVEAVRLWDEDERPRDDLLADFGIRLQSESDEKRLQEGSEASAFEIPAPDLSRPLRVAFDPRYHLVVESEAPGDLRLGGRLRLVERAVGAGRLTVVSDSGFMTNAEIGRHDHAFFAARLVAPNAGGKVWLLYDSSVPWLGELIWSAAPQAVISVGVLLLVWLWSLGVRLGPLRNESRARQRDLLEHLDASGDFLWRHGRAARLVETSRRRILAAWVRRHPHLERSDRNAQADAIAEFTGWPAERVSRALFTRAEDAAGFVEQARLLQSLWRRAGPGRGRPARRASSSHRR</sequence>
<organism evidence="3 4">
    <name type="scientific">Thiorhodococcus drewsii AZ1</name>
    <dbReference type="NCBI Taxonomy" id="765913"/>
    <lineage>
        <taxon>Bacteria</taxon>
        <taxon>Pseudomonadati</taxon>
        <taxon>Pseudomonadota</taxon>
        <taxon>Gammaproteobacteria</taxon>
        <taxon>Chromatiales</taxon>
        <taxon>Chromatiaceae</taxon>
        <taxon>Thiorhodococcus</taxon>
    </lineage>
</organism>
<evidence type="ECO:0000313" key="4">
    <source>
        <dbReference type="Proteomes" id="UP000004200"/>
    </source>
</evidence>
<evidence type="ECO:0000259" key="2">
    <source>
        <dbReference type="Pfam" id="PF14258"/>
    </source>
</evidence>
<dbReference type="STRING" id="765913.ThidrDRAFT_3794"/>
<dbReference type="CDD" id="cd03143">
    <property type="entry name" value="A4_beta-galactosidase_middle_domain"/>
    <property type="match status" value="1"/>
</dbReference>
<dbReference type="Gene3D" id="3.40.50.880">
    <property type="match status" value="1"/>
</dbReference>
<feature type="domain" description="DUF4350" evidence="2">
    <location>
        <begin position="44"/>
        <end position="230"/>
    </location>
</feature>
<dbReference type="OrthoDB" id="6638317at2"/>
<keyword evidence="1" id="KW-0472">Membrane</keyword>
<evidence type="ECO:0000313" key="3">
    <source>
        <dbReference type="EMBL" id="EGV28429.1"/>
    </source>
</evidence>
<reference evidence="3 4" key="1">
    <citation type="submission" date="2011-06" db="EMBL/GenBank/DDBJ databases">
        <title>The draft genome of Thiorhodococcus drewsii AZ1.</title>
        <authorList>
            <consortium name="US DOE Joint Genome Institute (JGI-PGF)"/>
            <person name="Lucas S."/>
            <person name="Han J."/>
            <person name="Lapidus A."/>
            <person name="Cheng J.-F."/>
            <person name="Goodwin L."/>
            <person name="Pitluck S."/>
            <person name="Peters L."/>
            <person name="Land M.L."/>
            <person name="Hauser L."/>
            <person name="Vogl K."/>
            <person name="Liu Z."/>
            <person name="Imhoff J."/>
            <person name="Thiel V."/>
            <person name="Frigaard N.-U."/>
            <person name="Bryant D.A."/>
            <person name="Woyke T.J."/>
        </authorList>
    </citation>
    <scope>NUCLEOTIDE SEQUENCE [LARGE SCALE GENOMIC DNA]</scope>
    <source>
        <strain evidence="3 4">AZ1</strain>
    </source>
</reference>
<dbReference type="InterPro" id="IPR025646">
    <property type="entry name" value="DUF4350"/>
</dbReference>
<feature type="transmembrane region" description="Helical" evidence="1">
    <location>
        <begin position="260"/>
        <end position="281"/>
    </location>
</feature>
<dbReference type="EMBL" id="AFWT01000038">
    <property type="protein sequence ID" value="EGV28429.1"/>
    <property type="molecule type" value="Genomic_DNA"/>
</dbReference>
<dbReference type="InterPro" id="IPR029062">
    <property type="entry name" value="Class_I_gatase-like"/>
</dbReference>
<comment type="caution">
    <text evidence="3">The sequence shown here is derived from an EMBL/GenBank/DDBJ whole genome shotgun (WGS) entry which is preliminary data.</text>
</comment>
<keyword evidence="1" id="KW-0812">Transmembrane</keyword>
<feature type="transmembrane region" description="Helical" evidence="1">
    <location>
        <begin position="7"/>
        <end position="28"/>
    </location>
</feature>
<keyword evidence="4" id="KW-1185">Reference proteome</keyword>
<dbReference type="AlphaFoldDB" id="G2E681"/>
<dbReference type="RefSeq" id="WP_007042507.1">
    <property type="nucleotide sequence ID" value="NZ_AFWT01000038.1"/>
</dbReference>
<gene>
    <name evidence="3" type="ORF">ThidrDRAFT_3794</name>
</gene>
<dbReference type="Pfam" id="PF14258">
    <property type="entry name" value="DUF4350"/>
    <property type="match status" value="1"/>
</dbReference>
<protein>
    <recommendedName>
        <fullName evidence="2">DUF4350 domain-containing protein</fullName>
    </recommendedName>
</protein>
<evidence type="ECO:0000256" key="1">
    <source>
        <dbReference type="SAM" id="Phobius"/>
    </source>
</evidence>
<name>G2E681_9GAMM</name>
<keyword evidence="1" id="KW-1133">Transmembrane helix</keyword>
<dbReference type="Proteomes" id="UP000004200">
    <property type="component" value="Unassembled WGS sequence"/>
</dbReference>